<evidence type="ECO:0000313" key="6">
    <source>
        <dbReference type="Ensembl" id="ENSNGAP00000023519.1"/>
    </source>
</evidence>
<reference evidence="6" key="2">
    <citation type="submission" date="2025-09" db="UniProtKB">
        <authorList>
            <consortium name="Ensembl"/>
        </authorList>
    </citation>
    <scope>IDENTIFICATION</scope>
</reference>
<feature type="domain" description="Doublesex- and mab-3-related transcription factor C1/C2 C-terminal" evidence="5">
    <location>
        <begin position="113"/>
        <end position="224"/>
    </location>
</feature>
<feature type="region of interest" description="Disordered" evidence="4">
    <location>
        <begin position="179"/>
        <end position="217"/>
    </location>
</feature>
<feature type="compositionally biased region" description="Basic and acidic residues" evidence="4">
    <location>
        <begin position="1"/>
        <end position="12"/>
    </location>
</feature>
<reference evidence="6" key="1">
    <citation type="submission" date="2025-08" db="UniProtKB">
        <authorList>
            <consortium name="Ensembl"/>
        </authorList>
    </citation>
    <scope>IDENTIFICATION</scope>
</reference>
<keyword evidence="7" id="KW-1185">Reference proteome</keyword>
<evidence type="ECO:0000256" key="4">
    <source>
        <dbReference type="SAM" id="MobiDB-lite"/>
    </source>
</evidence>
<evidence type="ECO:0000256" key="1">
    <source>
        <dbReference type="ARBA" id="ARBA00006834"/>
    </source>
</evidence>
<feature type="region of interest" description="Disordered" evidence="4">
    <location>
        <begin position="1"/>
        <end position="48"/>
    </location>
</feature>
<evidence type="ECO:0000256" key="2">
    <source>
        <dbReference type="ARBA" id="ARBA00023015"/>
    </source>
</evidence>
<keyword evidence="3" id="KW-0804">Transcription</keyword>
<dbReference type="RefSeq" id="XP_008836796.1">
    <property type="nucleotide sequence ID" value="XM_008838574.2"/>
</dbReference>
<dbReference type="InterPro" id="IPR031577">
    <property type="entry name" value="DMRT-C1/C2_C"/>
</dbReference>
<evidence type="ECO:0000313" key="7">
    <source>
        <dbReference type="Proteomes" id="UP000694381"/>
    </source>
</evidence>
<dbReference type="AlphaFoldDB" id="A0A8C6RZ21"/>
<dbReference type="Ensembl" id="ENSNGAT00000029219.1">
    <property type="protein sequence ID" value="ENSNGAP00000023519.1"/>
    <property type="gene ID" value="ENSNGAG00000022060.1"/>
</dbReference>
<dbReference type="GeneTree" id="ENSGT00940000156489"/>
<gene>
    <name evidence="6" type="primary">LOC103738545</name>
</gene>
<organism evidence="6 7">
    <name type="scientific">Nannospalax galili</name>
    <name type="common">Northern Israeli blind subterranean mole rat</name>
    <name type="synonym">Spalax galili</name>
    <dbReference type="NCBI Taxonomy" id="1026970"/>
    <lineage>
        <taxon>Eukaryota</taxon>
        <taxon>Metazoa</taxon>
        <taxon>Chordata</taxon>
        <taxon>Craniata</taxon>
        <taxon>Vertebrata</taxon>
        <taxon>Euteleostomi</taxon>
        <taxon>Mammalia</taxon>
        <taxon>Eutheria</taxon>
        <taxon>Euarchontoglires</taxon>
        <taxon>Glires</taxon>
        <taxon>Rodentia</taxon>
        <taxon>Myomorpha</taxon>
        <taxon>Muroidea</taxon>
        <taxon>Spalacidae</taxon>
        <taxon>Spalacinae</taxon>
        <taxon>Nannospalax</taxon>
    </lineage>
</organism>
<dbReference type="Proteomes" id="UP000694381">
    <property type="component" value="Unassembled WGS sequence"/>
</dbReference>
<name>A0A8C6RZ21_NANGA</name>
<protein>
    <submittedName>
        <fullName evidence="6">DMRT-like family C1a</fullName>
    </submittedName>
</protein>
<comment type="similarity">
    <text evidence="1">Belongs to the DMRT family.</text>
</comment>
<evidence type="ECO:0000256" key="3">
    <source>
        <dbReference type="ARBA" id="ARBA00023163"/>
    </source>
</evidence>
<evidence type="ECO:0000259" key="5">
    <source>
        <dbReference type="Pfam" id="PF15791"/>
    </source>
</evidence>
<dbReference type="GeneID" id="103738545"/>
<dbReference type="RefSeq" id="XP_008836795.1">
    <property type="nucleotide sequence ID" value="XM_008838573.2"/>
</dbReference>
<keyword evidence="2" id="KW-0805">Transcription regulation</keyword>
<dbReference type="OMA" id="PSEWQRK"/>
<dbReference type="OrthoDB" id="9663956at2759"/>
<sequence length="225" mass="24059">MQRPSGRREPHKLLPAVRASRKEQGTQVKRHLTQGQRKTMAAAPKSHAHVKKLAVEEGVFTGKNAVHQLQAQTDPITQEENLQGTVLLSQPPEPSPVPYTPETIGQHLAVPFSGEPHEPSAMSNICSNLILQPCATTDPILLQPQDPSASNQASASATLEWQEMLEAAEALLALKNSSQARLQSRGMPGPSGERGLQLASPSMPPRSASSGSLPTGHLDCMSLLT</sequence>
<proteinExistence type="inferred from homology"/>
<accession>A0A8C6RZ21</accession>
<dbReference type="Pfam" id="PF15791">
    <property type="entry name" value="DMRT-like"/>
    <property type="match status" value="1"/>
</dbReference>